<dbReference type="STRING" id="1300347.I601_3459"/>
<feature type="domain" description="Thiolase C-terminal" evidence="2">
    <location>
        <begin position="245"/>
        <end position="372"/>
    </location>
</feature>
<dbReference type="GO" id="GO:0016747">
    <property type="term" value="F:acyltransferase activity, transferring groups other than amino-acyl groups"/>
    <property type="evidence" value="ECO:0007669"/>
    <property type="project" value="InterPro"/>
</dbReference>
<reference evidence="3 4" key="1">
    <citation type="submission" date="2016-03" db="EMBL/GenBank/DDBJ databases">
        <title>Complete genome sequence of a soil Actinobacterium, Nocardioides dokdonensis FR1436.</title>
        <authorList>
            <person name="Kwon S.-K."/>
            <person name="Kim K."/>
            <person name="Kim J.F."/>
        </authorList>
    </citation>
    <scope>NUCLEOTIDE SEQUENCE [LARGE SCALE GENOMIC DNA]</scope>
    <source>
        <strain evidence="3 4">FR1436</strain>
    </source>
</reference>
<dbReference type="Pfam" id="PF00814">
    <property type="entry name" value="TsaD"/>
    <property type="match status" value="1"/>
</dbReference>
<accession>A0A1A9GR04</accession>
<dbReference type="InterPro" id="IPR016039">
    <property type="entry name" value="Thiolase-like"/>
</dbReference>
<dbReference type="PIRSF" id="PIRSF000429">
    <property type="entry name" value="Ac-CoA_Ac_transf"/>
    <property type="match status" value="1"/>
</dbReference>
<dbReference type="InterPro" id="IPR000905">
    <property type="entry name" value="Gcp-like_dom"/>
</dbReference>
<dbReference type="InterPro" id="IPR002155">
    <property type="entry name" value="Thiolase"/>
</dbReference>
<dbReference type="InterPro" id="IPR055140">
    <property type="entry name" value="Thiolase_C_2"/>
</dbReference>
<dbReference type="SUPFAM" id="SSF53901">
    <property type="entry name" value="Thiolase-like"/>
    <property type="match status" value="2"/>
</dbReference>
<dbReference type="Proteomes" id="UP000077868">
    <property type="component" value="Chromosome"/>
</dbReference>
<keyword evidence="4" id="KW-1185">Reference proteome</keyword>
<dbReference type="RefSeq" id="WP_068112408.1">
    <property type="nucleotide sequence ID" value="NZ_CP015079.1"/>
</dbReference>
<dbReference type="PATRIC" id="fig|1300347.3.peg.3468"/>
<dbReference type="Pfam" id="PF22691">
    <property type="entry name" value="Thiolase_C_1"/>
    <property type="match status" value="1"/>
</dbReference>
<evidence type="ECO:0000313" key="4">
    <source>
        <dbReference type="Proteomes" id="UP000077868"/>
    </source>
</evidence>
<dbReference type="AlphaFoldDB" id="A0A1A9GR04"/>
<dbReference type="Gene3D" id="3.40.47.10">
    <property type="match status" value="1"/>
</dbReference>
<dbReference type="KEGG" id="ndk:I601_3459"/>
<gene>
    <name evidence="3" type="ORF">I601_3459</name>
</gene>
<sequence>MSKLPAAVIGVGQTHHRAKREDVSMAGLCREAIDRALEDAQMTLDEIDAIVVGKAPDLFEGVMMPELFLAEALGAAGKPLLRVHTAGSVGGSTAIVAASLVQAGVHRKVLAVAYEKQSESNAMWALSVPVPFNMPVHAGAGGYFAPHVRSYIRRSGAPSHIGAVVAAKDRTNALKNPYAHLHNEGTTVETVLASQMLWDPIRYDETCPSSDGACAVVVAAEDIADTRPDAAWIHGTVMRSEATTAAERDQVNPQASRDAAASLWKQAGITNPLEQIDVAEIYVPFSWFEPMWLESLGFAEEGTGWQLTESGATAMDGRLPVNCSGGVLSSNPIGASGMLRFAEAALQVRGRAGEHQVDGARRALGHAYGGGSQFFSMWVVAADKPRN</sequence>
<dbReference type="CDD" id="cd00829">
    <property type="entry name" value="SCP-x_thiolase"/>
    <property type="match status" value="1"/>
</dbReference>
<name>A0A1A9GR04_9ACTN</name>
<dbReference type="PANTHER" id="PTHR42870">
    <property type="entry name" value="ACETYL-COA C-ACETYLTRANSFERASE"/>
    <property type="match status" value="1"/>
</dbReference>
<dbReference type="NCBIfam" id="NF006180">
    <property type="entry name" value="PRK08313.1"/>
    <property type="match status" value="1"/>
</dbReference>
<evidence type="ECO:0000259" key="1">
    <source>
        <dbReference type="Pfam" id="PF00814"/>
    </source>
</evidence>
<feature type="domain" description="Gcp-like" evidence="1">
    <location>
        <begin position="31"/>
        <end position="119"/>
    </location>
</feature>
<evidence type="ECO:0000259" key="2">
    <source>
        <dbReference type="Pfam" id="PF22691"/>
    </source>
</evidence>
<keyword evidence="3" id="KW-0808">Transferase</keyword>
<dbReference type="PANTHER" id="PTHR42870:SF1">
    <property type="entry name" value="NON-SPECIFIC LIPID-TRANSFER PROTEIN-LIKE 2"/>
    <property type="match status" value="1"/>
</dbReference>
<organism evidence="3 4">
    <name type="scientific">Nocardioides dokdonensis FR1436</name>
    <dbReference type="NCBI Taxonomy" id="1300347"/>
    <lineage>
        <taxon>Bacteria</taxon>
        <taxon>Bacillati</taxon>
        <taxon>Actinomycetota</taxon>
        <taxon>Actinomycetes</taxon>
        <taxon>Propionibacteriales</taxon>
        <taxon>Nocardioidaceae</taxon>
        <taxon>Nocardioides</taxon>
    </lineage>
</organism>
<proteinExistence type="predicted"/>
<protein>
    <submittedName>
        <fullName evidence="3">Acetyl-CoA acetyltransferase</fullName>
    </submittedName>
</protein>
<dbReference type="OrthoDB" id="9785768at2"/>
<dbReference type="EMBL" id="CP015079">
    <property type="protein sequence ID" value="ANH39865.1"/>
    <property type="molecule type" value="Genomic_DNA"/>
</dbReference>
<evidence type="ECO:0000313" key="3">
    <source>
        <dbReference type="EMBL" id="ANH39865.1"/>
    </source>
</evidence>